<feature type="domain" description="PIH1D1/2/3 CS-like" evidence="4">
    <location>
        <begin position="267"/>
        <end position="360"/>
    </location>
</feature>
<dbReference type="InterPro" id="IPR050734">
    <property type="entry name" value="PIH1/Kintoun_subfamily"/>
</dbReference>
<feature type="compositionally biased region" description="Basic and acidic residues" evidence="2">
    <location>
        <begin position="383"/>
        <end position="415"/>
    </location>
</feature>
<feature type="region of interest" description="Disordered" evidence="2">
    <location>
        <begin position="468"/>
        <end position="491"/>
    </location>
</feature>
<gene>
    <name evidence="5" type="ORF">SteCoe_12981</name>
</gene>
<dbReference type="EMBL" id="MPUH01000230">
    <property type="protein sequence ID" value="OMJ85635.1"/>
    <property type="molecule type" value="Genomic_DNA"/>
</dbReference>
<evidence type="ECO:0000313" key="6">
    <source>
        <dbReference type="Proteomes" id="UP000187209"/>
    </source>
</evidence>
<dbReference type="PANTHER" id="PTHR22997:SF10">
    <property type="entry name" value="CHROMOSOME UNDETERMINED SCAFFOLD_56, WHOLE GENOME SHOTGUN SEQUENCE"/>
    <property type="match status" value="1"/>
</dbReference>
<dbReference type="Pfam" id="PF08190">
    <property type="entry name" value="PIH1"/>
    <property type="match status" value="1"/>
</dbReference>
<evidence type="ECO:0000256" key="1">
    <source>
        <dbReference type="ARBA" id="ARBA00008511"/>
    </source>
</evidence>
<reference evidence="5 6" key="1">
    <citation type="submission" date="2016-11" db="EMBL/GenBank/DDBJ databases">
        <title>The macronuclear genome of Stentor coeruleus: a giant cell with tiny introns.</title>
        <authorList>
            <person name="Slabodnick M."/>
            <person name="Ruby J.G."/>
            <person name="Reiff S.B."/>
            <person name="Swart E.C."/>
            <person name="Gosai S."/>
            <person name="Prabakaran S."/>
            <person name="Witkowska E."/>
            <person name="Larue G.E."/>
            <person name="Fisher S."/>
            <person name="Freeman R.M."/>
            <person name="Gunawardena J."/>
            <person name="Chu W."/>
            <person name="Stover N.A."/>
            <person name="Gregory B.D."/>
            <person name="Nowacki M."/>
            <person name="Derisi J."/>
            <person name="Roy S.W."/>
            <person name="Marshall W.F."/>
            <person name="Sood P."/>
        </authorList>
    </citation>
    <scope>NUCLEOTIDE SEQUENCE [LARGE SCALE GENOMIC DNA]</scope>
    <source>
        <strain evidence="5">WM001</strain>
    </source>
</reference>
<evidence type="ECO:0000313" key="5">
    <source>
        <dbReference type="EMBL" id="OMJ85635.1"/>
    </source>
</evidence>
<dbReference type="GO" id="GO:0005737">
    <property type="term" value="C:cytoplasm"/>
    <property type="evidence" value="ECO:0007669"/>
    <property type="project" value="TreeGrafter"/>
</dbReference>
<feature type="region of interest" description="Disordered" evidence="2">
    <location>
        <begin position="375"/>
        <end position="415"/>
    </location>
</feature>
<feature type="domain" description="PIH1 N-terminal" evidence="3">
    <location>
        <begin position="33"/>
        <end position="192"/>
    </location>
</feature>
<evidence type="ECO:0000259" key="3">
    <source>
        <dbReference type="Pfam" id="PF08190"/>
    </source>
</evidence>
<keyword evidence="6" id="KW-1185">Reference proteome</keyword>
<dbReference type="InterPro" id="IPR041442">
    <property type="entry name" value="PIH1D1/2/3_CS-like"/>
</dbReference>
<dbReference type="Proteomes" id="UP000187209">
    <property type="component" value="Unassembled WGS sequence"/>
</dbReference>
<comment type="similarity">
    <text evidence="1">Belongs to the PIH1 family.</text>
</comment>
<protein>
    <recommendedName>
        <fullName evidence="7">PIH1 N-terminal domain-containing protein</fullName>
    </recommendedName>
</protein>
<comment type="caution">
    <text evidence="5">The sequence shown here is derived from an EMBL/GenBank/DDBJ whole genome shotgun (WGS) entry which is preliminary data.</text>
</comment>
<accession>A0A1R2C9J2</accession>
<dbReference type="PANTHER" id="PTHR22997">
    <property type="entry name" value="PIH1 DOMAIN-CONTAINING PROTEIN 1"/>
    <property type="match status" value="1"/>
</dbReference>
<dbReference type="OrthoDB" id="5135119at2759"/>
<dbReference type="Pfam" id="PF18201">
    <property type="entry name" value="PIH1_CS"/>
    <property type="match status" value="1"/>
</dbReference>
<proteinExistence type="inferred from homology"/>
<name>A0A1R2C9J2_9CILI</name>
<dbReference type="AlphaFoldDB" id="A0A1R2C9J2"/>
<evidence type="ECO:0008006" key="7">
    <source>
        <dbReference type="Google" id="ProtNLM"/>
    </source>
</evidence>
<evidence type="ECO:0000256" key="2">
    <source>
        <dbReference type="SAM" id="MobiDB-lite"/>
    </source>
</evidence>
<organism evidence="5 6">
    <name type="scientific">Stentor coeruleus</name>
    <dbReference type="NCBI Taxonomy" id="5963"/>
    <lineage>
        <taxon>Eukaryota</taxon>
        <taxon>Sar</taxon>
        <taxon>Alveolata</taxon>
        <taxon>Ciliophora</taxon>
        <taxon>Postciliodesmatophora</taxon>
        <taxon>Heterotrichea</taxon>
        <taxon>Heterotrichida</taxon>
        <taxon>Stentoridae</taxon>
        <taxon>Stentor</taxon>
    </lineage>
</organism>
<sequence>MDIELTKSEMDSLSQAMKKPEFISLLNEYIDEISDPKNKAEHEAYLKQLEDGGELPAGRKLLRPQAHSCIKTFSTSKRHIKCFINLCQCEDIIPPNLERKGEGGNWQVPYAMGHPRHDQDRHSKNCLTFDCAFNPLCFSIAETSSRFMKLLCDTCIDAANQVMQAQNEKFSQDYKLMKNLKCKGSTPGSIMVNENRLKNPKDPVPPKEKTYKLSEEGPKLYKELMSTQMKSKIDDKTKEQKAQEEEDNIKEKGDDIEIKNENGIPIPKYKIVYSSPVDLGEFIESRLKQYKRPKEAVITFHVPKLENVATCKIDVKGKVLVFDAEKIYYTEVKLDYEVEEEKAQAKFDRRKKEMRIVLPIIQLPEVVMEVAPDLPLEEDSDEEVPKKDEDIRRTDEKEDTGFEGVEKQSLQQDDRRTDIENCGEKIDTHEFTENTHRNLGDEELNKTNPSPFIEEITTSTRIPEEQIPKVQEEPRESLSQDINTEMSEKTEPANLLKTEKASQVPCSLNLQSNFLYELF</sequence>
<feature type="compositionally biased region" description="Basic and acidic residues" evidence="2">
    <location>
        <begin position="468"/>
        <end position="478"/>
    </location>
</feature>
<evidence type="ECO:0000259" key="4">
    <source>
        <dbReference type="Pfam" id="PF18201"/>
    </source>
</evidence>
<dbReference type="InterPro" id="IPR012981">
    <property type="entry name" value="PIH1_N"/>
</dbReference>
<feature type="region of interest" description="Disordered" evidence="2">
    <location>
        <begin position="231"/>
        <end position="250"/>
    </location>
</feature>